<organism evidence="2 3">
    <name type="scientific">Sporormia fimetaria CBS 119925</name>
    <dbReference type="NCBI Taxonomy" id="1340428"/>
    <lineage>
        <taxon>Eukaryota</taxon>
        <taxon>Fungi</taxon>
        <taxon>Dikarya</taxon>
        <taxon>Ascomycota</taxon>
        <taxon>Pezizomycotina</taxon>
        <taxon>Dothideomycetes</taxon>
        <taxon>Pleosporomycetidae</taxon>
        <taxon>Pleosporales</taxon>
        <taxon>Sporormiaceae</taxon>
        <taxon>Sporormia</taxon>
    </lineage>
</organism>
<keyword evidence="3" id="KW-1185">Reference proteome</keyword>
<dbReference type="Proteomes" id="UP000799440">
    <property type="component" value="Unassembled WGS sequence"/>
</dbReference>
<sequence length="446" mass="49609">MQEGKILVAEIAYAAGVSSLPELFQNVLQRCSSNDSSVGWTNHQLPSPARRTTLQVTGACVANSMVLQRRGKPRVQTISWRRQCATLDNYSPHSRLQFSIYPLLKLHFLGNPDMSMSKHDVAAQDIADVPHQETEDDCSAGAEQPEHPGSDQRKPTDADLADLLKAQAAAISALTVQLTESNRLLQTLSAGRELTPVSSSKESTPQGTSSESIKVGSSKQTQTMWHGRRCHLNLENMDPVEQDIEFEKIIIPYAQLVPTKQFRQVFDSIAPNVVTIRSIKELLPALVDAVKAWQPPEKPSDYLTFAKNTINLHWRNLGSAYDCPRIKALALCCHPNGVLFDAMALALPQCRQLPRVTIVNPVVVFGSIWYFINGTVNWVAVDMLLQLLTVIFVTYSKVVDLHRLAAYTLEFIDRFSTKTVRHTRYERGPLRSGPSQPGVLLCHHLA</sequence>
<feature type="compositionally biased region" description="Basic and acidic residues" evidence="1">
    <location>
        <begin position="144"/>
        <end position="156"/>
    </location>
</feature>
<proteinExistence type="predicted"/>
<reference evidence="2" key="1">
    <citation type="journal article" date="2020" name="Stud. Mycol.">
        <title>101 Dothideomycetes genomes: a test case for predicting lifestyles and emergence of pathogens.</title>
        <authorList>
            <person name="Haridas S."/>
            <person name="Albert R."/>
            <person name="Binder M."/>
            <person name="Bloem J."/>
            <person name="Labutti K."/>
            <person name="Salamov A."/>
            <person name="Andreopoulos B."/>
            <person name="Baker S."/>
            <person name="Barry K."/>
            <person name="Bills G."/>
            <person name="Bluhm B."/>
            <person name="Cannon C."/>
            <person name="Castanera R."/>
            <person name="Culley D."/>
            <person name="Daum C."/>
            <person name="Ezra D."/>
            <person name="Gonzalez J."/>
            <person name="Henrissat B."/>
            <person name="Kuo A."/>
            <person name="Liang C."/>
            <person name="Lipzen A."/>
            <person name="Lutzoni F."/>
            <person name="Magnuson J."/>
            <person name="Mondo S."/>
            <person name="Nolan M."/>
            <person name="Ohm R."/>
            <person name="Pangilinan J."/>
            <person name="Park H.-J."/>
            <person name="Ramirez L."/>
            <person name="Alfaro M."/>
            <person name="Sun H."/>
            <person name="Tritt A."/>
            <person name="Yoshinaga Y."/>
            <person name="Zwiers L.-H."/>
            <person name="Turgeon B."/>
            <person name="Goodwin S."/>
            <person name="Spatafora J."/>
            <person name="Crous P."/>
            <person name="Grigoriev I."/>
        </authorList>
    </citation>
    <scope>NUCLEOTIDE SEQUENCE</scope>
    <source>
        <strain evidence="2">CBS 119925</strain>
    </source>
</reference>
<evidence type="ECO:0000313" key="3">
    <source>
        <dbReference type="Proteomes" id="UP000799440"/>
    </source>
</evidence>
<dbReference type="AlphaFoldDB" id="A0A6A6V2U9"/>
<protein>
    <submittedName>
        <fullName evidence="2">Uncharacterized protein</fullName>
    </submittedName>
</protein>
<gene>
    <name evidence="2" type="ORF">M011DRAFT_157586</name>
</gene>
<evidence type="ECO:0000313" key="2">
    <source>
        <dbReference type="EMBL" id="KAF2744805.1"/>
    </source>
</evidence>
<accession>A0A6A6V2U9</accession>
<feature type="region of interest" description="Disordered" evidence="1">
    <location>
        <begin position="193"/>
        <end position="221"/>
    </location>
</feature>
<name>A0A6A6V2U9_9PLEO</name>
<evidence type="ECO:0000256" key="1">
    <source>
        <dbReference type="SAM" id="MobiDB-lite"/>
    </source>
</evidence>
<dbReference type="EMBL" id="MU006586">
    <property type="protein sequence ID" value="KAF2744805.1"/>
    <property type="molecule type" value="Genomic_DNA"/>
</dbReference>
<feature type="region of interest" description="Disordered" evidence="1">
    <location>
        <begin position="131"/>
        <end position="156"/>
    </location>
</feature>
<feature type="compositionally biased region" description="Polar residues" evidence="1">
    <location>
        <begin position="196"/>
        <end position="221"/>
    </location>
</feature>